<comment type="caution">
    <text evidence="1">The sequence shown here is derived from an EMBL/GenBank/DDBJ whole genome shotgun (WGS) entry which is preliminary data.</text>
</comment>
<dbReference type="InterPro" id="IPR029024">
    <property type="entry name" value="TerB-like"/>
</dbReference>
<organism evidence="1 2">
    <name type="scientific">Segatella copri</name>
    <dbReference type="NCBI Taxonomy" id="165179"/>
    <lineage>
        <taxon>Bacteria</taxon>
        <taxon>Pseudomonadati</taxon>
        <taxon>Bacteroidota</taxon>
        <taxon>Bacteroidia</taxon>
        <taxon>Bacteroidales</taxon>
        <taxon>Prevotellaceae</taxon>
        <taxon>Segatella</taxon>
    </lineage>
</organism>
<reference evidence="1 2" key="1">
    <citation type="submission" date="2018-08" db="EMBL/GenBank/DDBJ databases">
        <title>A genome reference for cultivated species of the human gut microbiota.</title>
        <authorList>
            <person name="Zou Y."/>
            <person name="Xue W."/>
            <person name="Luo G."/>
        </authorList>
    </citation>
    <scope>NUCLEOTIDE SEQUENCE [LARGE SCALE GENOMIC DNA]</scope>
    <source>
        <strain evidence="1 2">AF15-25</strain>
    </source>
</reference>
<evidence type="ECO:0000313" key="1">
    <source>
        <dbReference type="EMBL" id="RGU92258.1"/>
    </source>
</evidence>
<dbReference type="AlphaFoldDB" id="A0AA92TRZ9"/>
<proteinExistence type="predicted"/>
<name>A0AA92TRZ9_9BACT</name>
<evidence type="ECO:0000313" key="2">
    <source>
        <dbReference type="Proteomes" id="UP000285236"/>
    </source>
</evidence>
<dbReference type="RefSeq" id="WP_118081499.1">
    <property type="nucleotide sequence ID" value="NZ_QRYP01000045.1"/>
</dbReference>
<dbReference type="Gene3D" id="1.10.3680.10">
    <property type="entry name" value="TerB-like"/>
    <property type="match status" value="1"/>
</dbReference>
<dbReference type="Proteomes" id="UP000285236">
    <property type="component" value="Unassembled WGS sequence"/>
</dbReference>
<dbReference type="EMBL" id="QRYP01000045">
    <property type="protein sequence ID" value="RGU92258.1"/>
    <property type="molecule type" value="Genomic_DNA"/>
</dbReference>
<protein>
    <submittedName>
        <fullName evidence="1">TerB family tellurite resistance protein</fullName>
    </submittedName>
</protein>
<dbReference type="CDD" id="cd07177">
    <property type="entry name" value="terB_like"/>
    <property type="match status" value="1"/>
</dbReference>
<gene>
    <name evidence="1" type="ORF">DWW35_12970</name>
</gene>
<accession>A0AA92TRZ9</accession>
<dbReference type="SUPFAM" id="SSF158682">
    <property type="entry name" value="TerB-like"/>
    <property type="match status" value="1"/>
</dbReference>
<sequence>MIKEELYLKTVFCCIACDGDIATEEVNLVRDLCAKAKIFNCIDSEKYLNSWITEINEQGGMFLQSYLKELNSVELNETEQLLLVSLAIKAIEADNRIEYTEVKFFKKIRSRLTVSDEAILAKYPDIEDFLLPDINVTEIPEWDENTIFSQITIPGRKD</sequence>